<keyword evidence="8" id="KW-0238">DNA-binding</keyword>
<dbReference type="GO" id="GO:0000978">
    <property type="term" value="F:RNA polymerase II cis-regulatory region sequence-specific DNA binding"/>
    <property type="evidence" value="ECO:0007669"/>
    <property type="project" value="TreeGrafter"/>
</dbReference>
<dbReference type="PANTHER" id="PTHR23235:SF142">
    <property type="entry name" value="ZINC FINGER PROTEIN 384"/>
    <property type="match status" value="1"/>
</dbReference>
<evidence type="ECO:0000256" key="12">
    <source>
        <dbReference type="SAM" id="MobiDB-lite"/>
    </source>
</evidence>
<evidence type="ECO:0000256" key="8">
    <source>
        <dbReference type="ARBA" id="ARBA00023125"/>
    </source>
</evidence>
<feature type="domain" description="C2H2-type" evidence="13">
    <location>
        <begin position="280"/>
        <end position="307"/>
    </location>
</feature>
<feature type="region of interest" description="Disordered" evidence="12">
    <location>
        <begin position="59"/>
        <end position="87"/>
    </location>
</feature>
<evidence type="ECO:0000256" key="4">
    <source>
        <dbReference type="ARBA" id="ARBA00022737"/>
    </source>
</evidence>
<reference evidence="14" key="1">
    <citation type="submission" date="2021-01" db="UniProtKB">
        <authorList>
            <consortium name="EnsemblMetazoa"/>
        </authorList>
    </citation>
    <scope>IDENTIFICATION</scope>
</reference>
<comment type="similarity">
    <text evidence="2">Belongs to the krueppel C2H2-type zinc-finger protein family.</text>
</comment>
<evidence type="ECO:0000256" key="10">
    <source>
        <dbReference type="ARBA" id="ARBA00023242"/>
    </source>
</evidence>
<evidence type="ECO:0000256" key="5">
    <source>
        <dbReference type="ARBA" id="ARBA00022771"/>
    </source>
</evidence>
<name>A0A7M5UNZ6_9CNID</name>
<dbReference type="FunFam" id="3.30.160.60:FF:000088">
    <property type="entry name" value="Zinc finger and SCAN domain containing 2"/>
    <property type="match status" value="1"/>
</dbReference>
<keyword evidence="15" id="KW-1185">Reference proteome</keyword>
<keyword evidence="6" id="KW-0862">Zinc</keyword>
<evidence type="ECO:0000256" key="3">
    <source>
        <dbReference type="ARBA" id="ARBA00022723"/>
    </source>
</evidence>
<feature type="compositionally biased region" description="Basic and acidic residues" evidence="12">
    <location>
        <begin position="70"/>
        <end position="80"/>
    </location>
</feature>
<proteinExistence type="inferred from homology"/>
<protein>
    <recommendedName>
        <fullName evidence="13">C2H2-type domain-containing protein</fullName>
    </recommendedName>
</protein>
<evidence type="ECO:0000256" key="1">
    <source>
        <dbReference type="ARBA" id="ARBA00004123"/>
    </source>
</evidence>
<accession>A0A7M5UNZ6</accession>
<dbReference type="GO" id="GO:0000981">
    <property type="term" value="F:DNA-binding transcription factor activity, RNA polymerase II-specific"/>
    <property type="evidence" value="ECO:0007669"/>
    <property type="project" value="TreeGrafter"/>
</dbReference>
<feature type="domain" description="C2H2-type" evidence="13">
    <location>
        <begin position="252"/>
        <end position="279"/>
    </location>
</feature>
<organism evidence="14 15">
    <name type="scientific">Clytia hemisphaerica</name>
    <dbReference type="NCBI Taxonomy" id="252671"/>
    <lineage>
        <taxon>Eukaryota</taxon>
        <taxon>Metazoa</taxon>
        <taxon>Cnidaria</taxon>
        <taxon>Hydrozoa</taxon>
        <taxon>Hydroidolina</taxon>
        <taxon>Leptothecata</taxon>
        <taxon>Obeliida</taxon>
        <taxon>Clytiidae</taxon>
        <taxon>Clytia</taxon>
    </lineage>
</organism>
<evidence type="ECO:0000313" key="14">
    <source>
        <dbReference type="EnsemblMetazoa" id="CLYHEMP000236.1"/>
    </source>
</evidence>
<evidence type="ECO:0000259" key="13">
    <source>
        <dbReference type="PROSITE" id="PS50157"/>
    </source>
</evidence>
<dbReference type="GO" id="GO:0005634">
    <property type="term" value="C:nucleus"/>
    <property type="evidence" value="ECO:0007669"/>
    <property type="project" value="UniProtKB-SubCell"/>
</dbReference>
<feature type="domain" description="C2H2-type" evidence="13">
    <location>
        <begin position="337"/>
        <end position="361"/>
    </location>
</feature>
<sequence length="361" mass="42117">MSLELKNIIIKELGIHIKFSFDIKVEKNMIGKCNISIDNLLNQLELVDDERSYFHFIPSHDSCQSKQNSRKNDDQSKTTEDLSQESMLENDAVTISEENNAVTISEESIYQPSRLSENYTESSTRLRSAENRNNDLSQIESLIQNKKTVENDNVNALYHDTENQTNDEIEASVEKQKVKRKSQTLKSQANEKIKPAYLCKTCLKYYTSKSRLDRHIQTHTKPYQCKDCGKFFSQQKHLKIHHDNIHKGIKYFKCTECDKGFVTKIRLDAHMRSHQGIKPFKCQVCGLCFSWKRSLVTHEKTHQGDDPFICGECGKEFKERKELKVHTGEFHKGGKPFYCCKCNRNFSRRSHLTRHYASHHR</sequence>
<keyword evidence="10" id="KW-0539">Nucleus</keyword>
<feature type="compositionally biased region" description="Polar residues" evidence="12">
    <location>
        <begin position="104"/>
        <end position="126"/>
    </location>
</feature>
<evidence type="ECO:0000256" key="7">
    <source>
        <dbReference type="ARBA" id="ARBA00023015"/>
    </source>
</evidence>
<feature type="domain" description="C2H2-type" evidence="13">
    <location>
        <begin position="223"/>
        <end position="251"/>
    </location>
</feature>
<dbReference type="PANTHER" id="PTHR23235">
    <property type="entry name" value="KRUEPPEL-LIKE TRANSCRIPTION FACTOR"/>
    <property type="match status" value="1"/>
</dbReference>
<keyword evidence="3" id="KW-0479">Metal-binding</keyword>
<dbReference type="Pfam" id="PF00096">
    <property type="entry name" value="zf-C2H2"/>
    <property type="match status" value="4"/>
</dbReference>
<dbReference type="EnsemblMetazoa" id="CLYHEMT000236.1">
    <property type="protein sequence ID" value="CLYHEMP000236.1"/>
    <property type="gene ID" value="CLYHEMG000236"/>
</dbReference>
<feature type="region of interest" description="Disordered" evidence="12">
    <location>
        <begin position="104"/>
        <end position="130"/>
    </location>
</feature>
<evidence type="ECO:0000256" key="9">
    <source>
        <dbReference type="ARBA" id="ARBA00023163"/>
    </source>
</evidence>
<comment type="subcellular location">
    <subcellularLocation>
        <location evidence="1">Nucleus</location>
    </subcellularLocation>
</comment>
<dbReference type="InterPro" id="IPR036236">
    <property type="entry name" value="Znf_C2H2_sf"/>
</dbReference>
<keyword evidence="5 11" id="KW-0863">Zinc-finger</keyword>
<dbReference type="Gene3D" id="3.30.160.60">
    <property type="entry name" value="Classic Zinc Finger"/>
    <property type="match status" value="6"/>
</dbReference>
<feature type="domain" description="C2H2-type" evidence="13">
    <location>
        <begin position="197"/>
        <end position="224"/>
    </location>
</feature>
<dbReference type="PROSITE" id="PS00028">
    <property type="entry name" value="ZINC_FINGER_C2H2_1"/>
    <property type="match status" value="6"/>
</dbReference>
<dbReference type="AlphaFoldDB" id="A0A7M5UNZ6"/>
<dbReference type="PROSITE" id="PS50157">
    <property type="entry name" value="ZINC_FINGER_C2H2_2"/>
    <property type="match status" value="6"/>
</dbReference>
<evidence type="ECO:0000256" key="11">
    <source>
        <dbReference type="PROSITE-ProRule" id="PRU00042"/>
    </source>
</evidence>
<dbReference type="FunFam" id="3.30.160.60:FF:000100">
    <property type="entry name" value="Zinc finger 45-like"/>
    <property type="match status" value="1"/>
</dbReference>
<dbReference type="SUPFAM" id="SSF57667">
    <property type="entry name" value="beta-beta-alpha zinc fingers"/>
    <property type="match status" value="4"/>
</dbReference>
<keyword evidence="7" id="KW-0805">Transcription regulation</keyword>
<evidence type="ECO:0000256" key="6">
    <source>
        <dbReference type="ARBA" id="ARBA00022833"/>
    </source>
</evidence>
<dbReference type="OrthoDB" id="427030at2759"/>
<dbReference type="InterPro" id="IPR013087">
    <property type="entry name" value="Znf_C2H2_type"/>
</dbReference>
<dbReference type="GO" id="GO:0008270">
    <property type="term" value="F:zinc ion binding"/>
    <property type="evidence" value="ECO:0007669"/>
    <property type="project" value="UniProtKB-KW"/>
</dbReference>
<dbReference type="Proteomes" id="UP000594262">
    <property type="component" value="Unplaced"/>
</dbReference>
<evidence type="ECO:0000313" key="15">
    <source>
        <dbReference type="Proteomes" id="UP000594262"/>
    </source>
</evidence>
<feature type="domain" description="C2H2-type" evidence="13">
    <location>
        <begin position="308"/>
        <end position="336"/>
    </location>
</feature>
<keyword evidence="4" id="KW-0677">Repeat</keyword>
<keyword evidence="9" id="KW-0804">Transcription</keyword>
<dbReference type="FunFam" id="3.30.160.60:FF:000012">
    <property type="entry name" value="RB-associated KRAB zinc finger protein-like"/>
    <property type="match status" value="1"/>
</dbReference>
<dbReference type="SMART" id="SM00355">
    <property type="entry name" value="ZnF_C2H2"/>
    <property type="match status" value="6"/>
</dbReference>
<evidence type="ECO:0000256" key="2">
    <source>
        <dbReference type="ARBA" id="ARBA00006991"/>
    </source>
</evidence>